<evidence type="ECO:0000259" key="1">
    <source>
        <dbReference type="PROSITE" id="PS50994"/>
    </source>
</evidence>
<evidence type="ECO:0000313" key="3">
    <source>
        <dbReference type="WBParaSite" id="SPAL_0000826500.1"/>
    </source>
</evidence>
<organism evidence="2 3">
    <name type="scientific">Strongyloides papillosus</name>
    <name type="common">Intestinal threadworm</name>
    <dbReference type="NCBI Taxonomy" id="174720"/>
    <lineage>
        <taxon>Eukaryota</taxon>
        <taxon>Metazoa</taxon>
        <taxon>Ecdysozoa</taxon>
        <taxon>Nematoda</taxon>
        <taxon>Chromadorea</taxon>
        <taxon>Rhabditida</taxon>
        <taxon>Tylenchina</taxon>
        <taxon>Panagrolaimomorpha</taxon>
        <taxon>Strongyloidoidea</taxon>
        <taxon>Strongyloididae</taxon>
        <taxon>Strongyloides</taxon>
    </lineage>
</organism>
<name>A0A0N5BQV6_STREA</name>
<dbReference type="PANTHER" id="PTHR37984">
    <property type="entry name" value="PROTEIN CBG26694"/>
    <property type="match status" value="1"/>
</dbReference>
<reference evidence="3" key="1">
    <citation type="submission" date="2017-02" db="UniProtKB">
        <authorList>
            <consortium name="WormBaseParasite"/>
        </authorList>
    </citation>
    <scope>IDENTIFICATION</scope>
</reference>
<sequence length="204" mass="23530">MIINNPNDRIHPFLLIGFPKVLRSDNGPAFIAKSAAEHLKSMGIDHQLSAPYNHTSNAFAERFNNTLRAAIRVYKNKNNLSVIVAHFVYTYNRTKNLKTGLTPAQILLNSSDNGLHELIKDTKERFDNDIQRHGRKLNPGDLVLRKVMIRKDSETSQKNQLTWEVPFKIIKHLYGDTYEIERVGKRTRSAIEKVHVDRLKLYVE</sequence>
<dbReference type="SUPFAM" id="SSF53098">
    <property type="entry name" value="Ribonuclease H-like"/>
    <property type="match status" value="1"/>
</dbReference>
<dbReference type="PROSITE" id="PS50994">
    <property type="entry name" value="INTEGRASE"/>
    <property type="match status" value="1"/>
</dbReference>
<protein>
    <submittedName>
        <fullName evidence="3">Integrase catalytic domain-containing protein</fullName>
    </submittedName>
</protein>
<dbReference type="GO" id="GO:0003676">
    <property type="term" value="F:nucleic acid binding"/>
    <property type="evidence" value="ECO:0007669"/>
    <property type="project" value="InterPro"/>
</dbReference>
<dbReference type="InterPro" id="IPR050951">
    <property type="entry name" value="Retrovirus_Pol_polyprotein"/>
</dbReference>
<dbReference type="AlphaFoldDB" id="A0A0N5BQV6"/>
<dbReference type="Proteomes" id="UP000046392">
    <property type="component" value="Unplaced"/>
</dbReference>
<dbReference type="Gene3D" id="3.30.420.10">
    <property type="entry name" value="Ribonuclease H-like superfamily/Ribonuclease H"/>
    <property type="match status" value="1"/>
</dbReference>
<dbReference type="WBParaSite" id="SPAL_0000826500.1">
    <property type="protein sequence ID" value="SPAL_0000826500.1"/>
    <property type="gene ID" value="SPAL_0000826500"/>
</dbReference>
<keyword evidence="2" id="KW-1185">Reference proteome</keyword>
<dbReference type="InterPro" id="IPR001584">
    <property type="entry name" value="Integrase_cat-core"/>
</dbReference>
<feature type="domain" description="Integrase catalytic" evidence="1">
    <location>
        <begin position="1"/>
        <end position="111"/>
    </location>
</feature>
<dbReference type="InterPro" id="IPR036397">
    <property type="entry name" value="RNaseH_sf"/>
</dbReference>
<evidence type="ECO:0000313" key="2">
    <source>
        <dbReference type="Proteomes" id="UP000046392"/>
    </source>
</evidence>
<proteinExistence type="predicted"/>
<dbReference type="PANTHER" id="PTHR37984:SF5">
    <property type="entry name" value="PROTEIN NYNRIN-LIKE"/>
    <property type="match status" value="1"/>
</dbReference>
<accession>A0A0N5BQV6</accession>
<dbReference type="InterPro" id="IPR012337">
    <property type="entry name" value="RNaseH-like_sf"/>
</dbReference>
<dbReference type="GO" id="GO:0015074">
    <property type="term" value="P:DNA integration"/>
    <property type="evidence" value="ECO:0007669"/>
    <property type="project" value="InterPro"/>
</dbReference>